<dbReference type="Proteomes" id="UP000765845">
    <property type="component" value="Unassembled WGS sequence"/>
</dbReference>
<comment type="function">
    <text evidence="5">Mechanosensitive channel that participates in the regulation of osmotic pressure changes within the cell, opening in response to stretch forces in the membrane lipid bilayer, without the need for other proteins. Contributes to normal resistance to hypoosmotic shock. Forms an ion channel of 1.0 nanosiemens conductance with a slight preference for anions.</text>
</comment>
<keyword evidence="3 5" id="KW-1133">Transmembrane helix</keyword>
<comment type="subcellular location">
    <subcellularLocation>
        <location evidence="5">Cell inner membrane</location>
        <topology evidence="5">Multi-pass membrane protein</topology>
    </subcellularLocation>
    <subcellularLocation>
        <location evidence="1">Membrane</location>
    </subcellularLocation>
</comment>
<dbReference type="InterPro" id="IPR023408">
    <property type="entry name" value="MscS_beta-dom_sf"/>
</dbReference>
<name>A0ABX1GEU0_9GAMM</name>
<keyword evidence="9" id="KW-1185">Reference proteome</keyword>
<dbReference type="EMBL" id="JAAWWK010000002">
    <property type="protein sequence ID" value="NKI17002.1"/>
    <property type="molecule type" value="Genomic_DNA"/>
</dbReference>
<dbReference type="PANTHER" id="PTHR30221:SF8">
    <property type="entry name" value="SMALL-CONDUCTANCE MECHANOSENSITIVE CHANNEL"/>
    <property type="match status" value="1"/>
</dbReference>
<dbReference type="InterPro" id="IPR006685">
    <property type="entry name" value="MscS_channel_2nd"/>
</dbReference>
<sequence>MKVLIAIGVLLGALAISRLIGRLLTEFGNKRQISARRIYTVRKVSNFLLGALGLMLFCAALGLGYHQVYIFLGSVLAVIGIALFAQWSILSHLTSGIIIFFAFPYRVGDKVKVVDADEDISGEIIEIASFHVLIRREDGATITYPNTALLQKPVIKQPPSSRQLSQKAEMGEENPLQAG</sequence>
<keyword evidence="5" id="KW-1003">Cell membrane</keyword>
<keyword evidence="5" id="KW-0407">Ion channel</keyword>
<keyword evidence="4 5" id="KW-0472">Membrane</keyword>
<dbReference type="Gene3D" id="2.30.30.60">
    <property type="match status" value="1"/>
</dbReference>
<proteinExistence type="inferred from homology"/>
<evidence type="ECO:0000256" key="6">
    <source>
        <dbReference type="SAM" id="MobiDB-lite"/>
    </source>
</evidence>
<gene>
    <name evidence="8" type="ORF">HCU74_06155</name>
</gene>
<protein>
    <recommendedName>
        <fullName evidence="5">Small-conductance mechanosensitive channel</fullName>
    </recommendedName>
</protein>
<evidence type="ECO:0000259" key="7">
    <source>
        <dbReference type="Pfam" id="PF00924"/>
    </source>
</evidence>
<evidence type="ECO:0000313" key="9">
    <source>
        <dbReference type="Proteomes" id="UP000765845"/>
    </source>
</evidence>
<evidence type="ECO:0000256" key="5">
    <source>
        <dbReference type="RuleBase" id="RU369025"/>
    </source>
</evidence>
<feature type="transmembrane region" description="Helical" evidence="5">
    <location>
        <begin position="6"/>
        <end position="25"/>
    </location>
</feature>
<keyword evidence="5" id="KW-0406">Ion transport</keyword>
<comment type="similarity">
    <text evidence="5">Belongs to the MscS (TC 1.A.23) family.</text>
</comment>
<keyword evidence="5" id="KW-0997">Cell inner membrane</keyword>
<evidence type="ECO:0000256" key="2">
    <source>
        <dbReference type="ARBA" id="ARBA00022692"/>
    </source>
</evidence>
<accession>A0ABX1GEU0</accession>
<dbReference type="InterPro" id="IPR045275">
    <property type="entry name" value="MscS_archaea/bacteria_type"/>
</dbReference>
<evidence type="ECO:0000313" key="8">
    <source>
        <dbReference type="EMBL" id="NKI17002.1"/>
    </source>
</evidence>
<dbReference type="PANTHER" id="PTHR30221">
    <property type="entry name" value="SMALL-CONDUCTANCE MECHANOSENSITIVE CHANNEL"/>
    <property type="match status" value="1"/>
</dbReference>
<comment type="subunit">
    <text evidence="5">Homoheptamer.</text>
</comment>
<comment type="caution">
    <text evidence="5">Lacks conserved residue(s) required for the propagation of feature annotation.</text>
</comment>
<dbReference type="SUPFAM" id="SSF50182">
    <property type="entry name" value="Sm-like ribonucleoproteins"/>
    <property type="match status" value="1"/>
</dbReference>
<feature type="transmembrane region" description="Helical" evidence="5">
    <location>
        <begin position="46"/>
        <end position="64"/>
    </location>
</feature>
<dbReference type="Gene3D" id="1.10.287.1260">
    <property type="match status" value="1"/>
</dbReference>
<evidence type="ECO:0000256" key="4">
    <source>
        <dbReference type="ARBA" id="ARBA00023136"/>
    </source>
</evidence>
<feature type="region of interest" description="Disordered" evidence="6">
    <location>
        <begin position="156"/>
        <end position="179"/>
    </location>
</feature>
<feature type="domain" description="Mechanosensitive ion channel MscS" evidence="7">
    <location>
        <begin position="89"/>
        <end position="154"/>
    </location>
</feature>
<feature type="transmembrane region" description="Helical" evidence="5">
    <location>
        <begin position="70"/>
        <end position="103"/>
    </location>
</feature>
<keyword evidence="5" id="KW-0813">Transport</keyword>
<reference evidence="8 9" key="1">
    <citation type="submission" date="2020-04" db="EMBL/GenBank/DDBJ databases">
        <authorList>
            <person name="Yoon J."/>
        </authorList>
    </citation>
    <scope>NUCLEOTIDE SEQUENCE [LARGE SCALE GENOMIC DNA]</scope>
    <source>
        <strain evidence="8 9">KMU-166</strain>
    </source>
</reference>
<dbReference type="InterPro" id="IPR010920">
    <property type="entry name" value="LSM_dom_sf"/>
</dbReference>
<evidence type="ECO:0000256" key="3">
    <source>
        <dbReference type="ARBA" id="ARBA00022989"/>
    </source>
</evidence>
<dbReference type="Pfam" id="PF00924">
    <property type="entry name" value="MS_channel_2nd"/>
    <property type="match status" value="1"/>
</dbReference>
<comment type="caution">
    <text evidence="8">The sequence shown here is derived from an EMBL/GenBank/DDBJ whole genome shotgun (WGS) entry which is preliminary data.</text>
</comment>
<keyword evidence="2 5" id="KW-0812">Transmembrane</keyword>
<evidence type="ECO:0000256" key="1">
    <source>
        <dbReference type="ARBA" id="ARBA00004370"/>
    </source>
</evidence>
<organism evidence="8 9">
    <name type="scientific">Spongiibacter thalassae</name>
    <dbReference type="NCBI Taxonomy" id="2721624"/>
    <lineage>
        <taxon>Bacteria</taxon>
        <taxon>Pseudomonadati</taxon>
        <taxon>Pseudomonadota</taxon>
        <taxon>Gammaproteobacteria</taxon>
        <taxon>Cellvibrionales</taxon>
        <taxon>Spongiibacteraceae</taxon>
        <taxon>Spongiibacter</taxon>
    </lineage>
</organism>